<feature type="region of interest" description="Disordered" evidence="1">
    <location>
        <begin position="1"/>
        <end position="21"/>
    </location>
</feature>
<proteinExistence type="predicted"/>
<reference evidence="2 3" key="1">
    <citation type="submission" date="2019-12" db="EMBL/GenBank/DDBJ databases">
        <authorList>
            <person name="Scholz U."/>
            <person name="Mascher M."/>
            <person name="Fiebig A."/>
        </authorList>
    </citation>
    <scope>NUCLEOTIDE SEQUENCE</scope>
</reference>
<name>A0A7I8IS05_SPIIN</name>
<protein>
    <submittedName>
        <fullName evidence="2">Uncharacterized protein</fullName>
    </submittedName>
</protein>
<organism evidence="2">
    <name type="scientific">Spirodela intermedia</name>
    <name type="common">Intermediate duckweed</name>
    <dbReference type="NCBI Taxonomy" id="51605"/>
    <lineage>
        <taxon>Eukaryota</taxon>
        <taxon>Viridiplantae</taxon>
        <taxon>Streptophyta</taxon>
        <taxon>Embryophyta</taxon>
        <taxon>Tracheophyta</taxon>
        <taxon>Spermatophyta</taxon>
        <taxon>Magnoliopsida</taxon>
        <taxon>Liliopsida</taxon>
        <taxon>Araceae</taxon>
        <taxon>Lemnoideae</taxon>
        <taxon>Spirodela</taxon>
    </lineage>
</organism>
<dbReference type="EMBL" id="CACRZD030000005">
    <property type="protein sequence ID" value="CAA6660566.1"/>
    <property type="molecule type" value="Genomic_DNA"/>
</dbReference>
<dbReference type="EMBL" id="LR743592">
    <property type="protein sequence ID" value="CAA2620813.1"/>
    <property type="molecule type" value="Genomic_DNA"/>
</dbReference>
<keyword evidence="3" id="KW-1185">Reference proteome</keyword>
<sequence>MQPEGDHGGGGVCSGGGGHGGGRARCLGHAAAAAAIKGKEHEIQVMGTLNQSEKRKKLHGEKSINVRRVF</sequence>
<evidence type="ECO:0000313" key="3">
    <source>
        <dbReference type="Proteomes" id="UP001189122"/>
    </source>
</evidence>
<evidence type="ECO:0000256" key="1">
    <source>
        <dbReference type="SAM" id="MobiDB-lite"/>
    </source>
</evidence>
<gene>
    <name evidence="2" type="ORF">SI7747_05006982</name>
</gene>
<dbReference type="AlphaFoldDB" id="A0A7I8IS05"/>
<evidence type="ECO:0000313" key="2">
    <source>
        <dbReference type="EMBL" id="CAA2620813.1"/>
    </source>
</evidence>
<feature type="compositionally biased region" description="Gly residues" evidence="1">
    <location>
        <begin position="8"/>
        <end position="21"/>
    </location>
</feature>
<dbReference type="Proteomes" id="UP001189122">
    <property type="component" value="Unassembled WGS sequence"/>
</dbReference>
<accession>A0A7I8IS05</accession>